<dbReference type="Proteomes" id="UP000215896">
    <property type="component" value="Unassembled WGS sequence"/>
</dbReference>
<gene>
    <name evidence="4" type="ORF">CGZ94_07390</name>
</gene>
<comment type="caution">
    <text evidence="4">The sequence shown here is derived from an EMBL/GenBank/DDBJ whole genome shotgun (WGS) entry which is preliminary data.</text>
</comment>
<reference evidence="4 5" key="1">
    <citation type="submission" date="2017-07" db="EMBL/GenBank/DDBJ databases">
        <title>Draft whole genome sequences of clinical Proprionibacteriaceae strains.</title>
        <authorList>
            <person name="Bernier A.-M."/>
            <person name="Bernard K."/>
            <person name="Domingo M.-C."/>
        </authorList>
    </citation>
    <scope>NUCLEOTIDE SEQUENCE [LARGE SCALE GENOMIC DNA]</scope>
    <source>
        <strain evidence="4 5">NML 030167</strain>
    </source>
</reference>
<dbReference type="AlphaFoldDB" id="A0A255GN55"/>
<accession>A0A255GN55</accession>
<dbReference type="OrthoDB" id="9796817at2"/>
<dbReference type="RefSeq" id="WP_094405237.1">
    <property type="nucleotide sequence ID" value="NZ_NMVN01000016.1"/>
</dbReference>
<dbReference type="GO" id="GO:0043190">
    <property type="term" value="C:ATP-binding cassette (ABC) transporter complex"/>
    <property type="evidence" value="ECO:0007669"/>
    <property type="project" value="InterPro"/>
</dbReference>
<dbReference type="InterPro" id="IPR030678">
    <property type="entry name" value="Peptide/Ni-bd"/>
</dbReference>
<dbReference type="GO" id="GO:1904680">
    <property type="term" value="F:peptide transmembrane transporter activity"/>
    <property type="evidence" value="ECO:0007669"/>
    <property type="project" value="TreeGrafter"/>
</dbReference>
<dbReference type="GO" id="GO:0015833">
    <property type="term" value="P:peptide transport"/>
    <property type="evidence" value="ECO:0007669"/>
    <property type="project" value="TreeGrafter"/>
</dbReference>
<feature type="signal peptide" evidence="2">
    <location>
        <begin position="1"/>
        <end position="29"/>
    </location>
</feature>
<evidence type="ECO:0000313" key="4">
    <source>
        <dbReference type="EMBL" id="OYO14424.1"/>
    </source>
</evidence>
<dbReference type="GO" id="GO:0042597">
    <property type="term" value="C:periplasmic space"/>
    <property type="evidence" value="ECO:0007669"/>
    <property type="project" value="UniProtKB-ARBA"/>
</dbReference>
<dbReference type="SUPFAM" id="SSF53850">
    <property type="entry name" value="Periplasmic binding protein-like II"/>
    <property type="match status" value="1"/>
</dbReference>
<dbReference type="CDD" id="cd08494">
    <property type="entry name" value="PBP2_NikA_DppA_OppA_like_6"/>
    <property type="match status" value="1"/>
</dbReference>
<evidence type="ECO:0000256" key="1">
    <source>
        <dbReference type="ARBA" id="ARBA00022729"/>
    </source>
</evidence>
<dbReference type="PANTHER" id="PTHR30290:SF38">
    <property type="entry name" value="D,D-DIPEPTIDE-BINDING PERIPLASMIC PROTEIN DDPA-RELATED"/>
    <property type="match status" value="1"/>
</dbReference>
<dbReference type="Pfam" id="PF00496">
    <property type="entry name" value="SBP_bac_5"/>
    <property type="match status" value="1"/>
</dbReference>
<evidence type="ECO:0000259" key="3">
    <source>
        <dbReference type="Pfam" id="PF00496"/>
    </source>
</evidence>
<evidence type="ECO:0000256" key="2">
    <source>
        <dbReference type="SAM" id="SignalP"/>
    </source>
</evidence>
<protein>
    <submittedName>
        <fullName evidence="4">ABC transporter substrate-binding protein</fullName>
    </submittedName>
</protein>
<keyword evidence="1 2" id="KW-0732">Signal</keyword>
<dbReference type="Gene3D" id="3.10.105.10">
    <property type="entry name" value="Dipeptide-binding Protein, Domain 3"/>
    <property type="match status" value="1"/>
</dbReference>
<dbReference type="EMBL" id="NMVO01000012">
    <property type="protein sequence ID" value="OYO14424.1"/>
    <property type="molecule type" value="Genomic_DNA"/>
</dbReference>
<feature type="domain" description="Solute-binding protein family 5" evidence="3">
    <location>
        <begin position="88"/>
        <end position="419"/>
    </location>
</feature>
<proteinExistence type="predicted"/>
<dbReference type="PANTHER" id="PTHR30290">
    <property type="entry name" value="PERIPLASMIC BINDING COMPONENT OF ABC TRANSPORTER"/>
    <property type="match status" value="1"/>
</dbReference>
<dbReference type="PROSITE" id="PS51257">
    <property type="entry name" value="PROKAR_LIPOPROTEIN"/>
    <property type="match status" value="1"/>
</dbReference>
<name>A0A255GN55_9ACTN</name>
<dbReference type="Gene3D" id="3.40.190.10">
    <property type="entry name" value="Periplasmic binding protein-like II"/>
    <property type="match status" value="1"/>
</dbReference>
<dbReference type="PIRSF" id="PIRSF002741">
    <property type="entry name" value="MppA"/>
    <property type="match status" value="1"/>
</dbReference>
<feature type="chain" id="PRO_5039542307" evidence="2">
    <location>
        <begin position="30"/>
        <end position="510"/>
    </location>
</feature>
<keyword evidence="5" id="KW-1185">Reference proteome</keyword>
<evidence type="ECO:0000313" key="5">
    <source>
        <dbReference type="Proteomes" id="UP000215896"/>
    </source>
</evidence>
<dbReference type="InterPro" id="IPR039424">
    <property type="entry name" value="SBP_5"/>
</dbReference>
<dbReference type="InterPro" id="IPR000914">
    <property type="entry name" value="SBP_5_dom"/>
</dbReference>
<sequence>MSQRSRRTVRVRPRTGVLALLLSLLMLLAAGCSPSEGGGGNAETKTLLVGATAQPPTMDPTANDAAAISQVMLYNVYETLVKVDSQGKLQPLLAQRWDVSPDNLTYTFIMDPSAKFASGRPVTAKDVVWSMDRIRSGNATATLKRQLSLVEQATATDTNTLTVKLTRPSNMWLWDMSSTAGMVFDSEAGTDLAAQTAGSGPFQLTEWLPGVSVTLGKNTGYWATPARFDEVTFRYFSDPNAMNAAMLSGELDIISNLQAPAALPQFEDPSRFTVVEGTTNGEVVLSMNNRSPGLSDPRVRQAIRYAIDKKGLRDTVWAGKGLLIGAMVPPTDPWYEDRTGDFPYDPEKAKQLLAEAGVQNLRLRLRLPTLPYATSAGQFVASQLKQVGIEATIDQLEFPARWVDTVLTRGDYDMSIVSHVEARDIVRFANPDYYFHYDNPEFQRLVAEADRGPAAEQAPKLKEATKLMSSDAAADWLFLLPNLVITRPEITGVPQNATTLSFDLTTIASR</sequence>
<organism evidence="4 5">
    <name type="scientific">Enemella evansiae</name>
    <dbReference type="NCBI Taxonomy" id="2016499"/>
    <lineage>
        <taxon>Bacteria</taxon>
        <taxon>Bacillati</taxon>
        <taxon>Actinomycetota</taxon>
        <taxon>Actinomycetes</taxon>
        <taxon>Propionibacteriales</taxon>
        <taxon>Propionibacteriaceae</taxon>
        <taxon>Enemella</taxon>
    </lineage>
</organism>